<proteinExistence type="predicted"/>
<accession>A0A1G4BA96</accession>
<feature type="compositionally biased region" description="Basic and acidic residues" evidence="1">
    <location>
        <begin position="9"/>
        <end position="28"/>
    </location>
</feature>
<reference evidence="2 3" key="1">
    <citation type="submission" date="2016-09" db="EMBL/GenBank/DDBJ databases">
        <authorList>
            <person name="Capua I."/>
            <person name="De Benedictis P."/>
            <person name="Joannis T."/>
            <person name="Lombin L.H."/>
            <person name="Cattoli G."/>
        </authorList>
    </citation>
    <scope>NUCLEOTIDE SEQUENCE [LARGE SCALE GENOMIC DNA]</scope>
    <source>
        <strain evidence="2 3">IMI 309357</strain>
    </source>
</reference>
<dbReference type="Proteomes" id="UP000176998">
    <property type="component" value="Unassembled WGS sequence"/>
</dbReference>
<dbReference type="AlphaFoldDB" id="A0A1G4BA96"/>
<evidence type="ECO:0000256" key="1">
    <source>
        <dbReference type="SAM" id="MobiDB-lite"/>
    </source>
</evidence>
<organism evidence="2 3">
    <name type="scientific">Colletotrichum orchidophilum</name>
    <dbReference type="NCBI Taxonomy" id="1209926"/>
    <lineage>
        <taxon>Eukaryota</taxon>
        <taxon>Fungi</taxon>
        <taxon>Dikarya</taxon>
        <taxon>Ascomycota</taxon>
        <taxon>Pezizomycotina</taxon>
        <taxon>Sordariomycetes</taxon>
        <taxon>Hypocreomycetidae</taxon>
        <taxon>Glomerellales</taxon>
        <taxon>Glomerellaceae</taxon>
        <taxon>Colletotrichum</taxon>
    </lineage>
</organism>
<gene>
    <name evidence="2" type="ORF">CORC01_06570</name>
</gene>
<evidence type="ECO:0000313" key="3">
    <source>
        <dbReference type="Proteomes" id="UP000176998"/>
    </source>
</evidence>
<dbReference type="EMBL" id="MJBS01000049">
    <property type="protein sequence ID" value="OHE98202.1"/>
    <property type="molecule type" value="Genomic_DNA"/>
</dbReference>
<keyword evidence="3" id="KW-1185">Reference proteome</keyword>
<comment type="caution">
    <text evidence="2">The sequence shown here is derived from an EMBL/GenBank/DDBJ whole genome shotgun (WGS) entry which is preliminary data.</text>
</comment>
<name>A0A1G4BA96_9PEZI</name>
<sequence>MTTLAAVTGRDRKAAHPEANRILHRPETPHAPNPGLSLRLPSAGAGVAAASPPAKVASGTRAKADKGFCLGVSRHHISSSMEDTEIDTQREREEKRKATVSFQVYWATPNAL</sequence>
<dbReference type="RefSeq" id="XP_022475352.1">
    <property type="nucleotide sequence ID" value="XM_022618210.1"/>
</dbReference>
<feature type="compositionally biased region" description="Low complexity" evidence="1">
    <location>
        <begin position="41"/>
        <end position="59"/>
    </location>
</feature>
<protein>
    <submittedName>
        <fullName evidence="2">Uncharacterized protein</fullName>
    </submittedName>
</protein>
<feature type="region of interest" description="Disordered" evidence="1">
    <location>
        <begin position="1"/>
        <end position="61"/>
    </location>
</feature>
<dbReference type="GeneID" id="34559720"/>
<evidence type="ECO:0000313" key="2">
    <source>
        <dbReference type="EMBL" id="OHE98202.1"/>
    </source>
</evidence>